<protein>
    <submittedName>
        <fullName evidence="1">Uncharacterized protein</fullName>
    </submittedName>
</protein>
<organism evidence="1 2">
    <name type="scientific">Gossypium arboreum</name>
    <name type="common">Tree cotton</name>
    <name type="synonym">Gossypium nanking</name>
    <dbReference type="NCBI Taxonomy" id="29729"/>
    <lineage>
        <taxon>Eukaryota</taxon>
        <taxon>Viridiplantae</taxon>
        <taxon>Streptophyta</taxon>
        <taxon>Embryophyta</taxon>
        <taxon>Tracheophyta</taxon>
        <taxon>Spermatophyta</taxon>
        <taxon>Magnoliopsida</taxon>
        <taxon>eudicotyledons</taxon>
        <taxon>Gunneridae</taxon>
        <taxon>Pentapetalae</taxon>
        <taxon>rosids</taxon>
        <taxon>malvids</taxon>
        <taxon>Malvales</taxon>
        <taxon>Malvaceae</taxon>
        <taxon>Malvoideae</taxon>
        <taxon>Gossypium</taxon>
    </lineage>
</organism>
<evidence type="ECO:0000313" key="1">
    <source>
        <dbReference type="EMBL" id="KAK5793877.1"/>
    </source>
</evidence>
<keyword evidence="2" id="KW-1185">Reference proteome</keyword>
<dbReference type="Proteomes" id="UP001358586">
    <property type="component" value="Chromosome 10"/>
</dbReference>
<name>A0ABR0NGS5_GOSAR</name>
<comment type="caution">
    <text evidence="1">The sequence shown here is derived from an EMBL/GenBank/DDBJ whole genome shotgun (WGS) entry which is preliminary data.</text>
</comment>
<dbReference type="EMBL" id="JARKNE010000010">
    <property type="protein sequence ID" value="KAK5793877.1"/>
    <property type="molecule type" value="Genomic_DNA"/>
</dbReference>
<gene>
    <name evidence="1" type="ORF">PVK06_035044</name>
</gene>
<sequence>MPSVFNPGKMLTFTDVAAKPVSLNFHGNFMPENTKSSTVAADEFLHAAIPVLGIQKSWTGSGSDPKLVMA</sequence>
<evidence type="ECO:0000313" key="2">
    <source>
        <dbReference type="Proteomes" id="UP001358586"/>
    </source>
</evidence>
<accession>A0ABR0NGS5</accession>
<reference evidence="1 2" key="1">
    <citation type="submission" date="2023-03" db="EMBL/GenBank/DDBJ databases">
        <title>WGS of Gossypium arboreum.</title>
        <authorList>
            <person name="Yu D."/>
        </authorList>
    </citation>
    <scope>NUCLEOTIDE SEQUENCE [LARGE SCALE GENOMIC DNA]</scope>
    <source>
        <tissue evidence="1">Leaf</tissue>
    </source>
</reference>
<proteinExistence type="predicted"/>